<proteinExistence type="inferred from homology"/>
<dbReference type="Gene3D" id="1.10.10.1590">
    <property type="entry name" value="NADH-quinone oxidoreductase subunit E"/>
    <property type="match status" value="1"/>
</dbReference>
<dbReference type="RefSeq" id="WP_186940002.1">
    <property type="nucleotide sequence ID" value="NZ_JACOGA010000001.1"/>
</dbReference>
<reference evidence="7 8" key="1">
    <citation type="submission" date="2020-08" db="EMBL/GenBank/DDBJ databases">
        <title>Novel species isolated from subtropical streams in China.</title>
        <authorList>
            <person name="Lu H."/>
        </authorList>
    </citation>
    <scope>NUCLEOTIDE SEQUENCE [LARGE SCALE GENOMIC DNA]</scope>
    <source>
        <strain evidence="7 8">LX15W</strain>
    </source>
</reference>
<dbReference type="Gene3D" id="3.40.30.10">
    <property type="entry name" value="Glutaredoxin"/>
    <property type="match status" value="1"/>
</dbReference>
<dbReference type="InterPro" id="IPR041921">
    <property type="entry name" value="NuoE_N"/>
</dbReference>
<comment type="similarity">
    <text evidence="1">Belongs to the complex I 24 kDa subunit family.</text>
</comment>
<dbReference type="CDD" id="cd03064">
    <property type="entry name" value="TRX_Fd_NuoE"/>
    <property type="match status" value="1"/>
</dbReference>
<dbReference type="InterPro" id="IPR002023">
    <property type="entry name" value="NuoE-like"/>
</dbReference>
<keyword evidence="8" id="KW-1185">Reference proteome</keyword>
<dbReference type="SUPFAM" id="SSF52833">
    <property type="entry name" value="Thioredoxin-like"/>
    <property type="match status" value="1"/>
</dbReference>
<protein>
    <submittedName>
        <fullName evidence="7">NADH-quinone oxidoreductase subunit NuoE</fullName>
        <ecNumber evidence="7">1.6.5.11</ecNumber>
    </submittedName>
</protein>
<keyword evidence="3" id="KW-0479">Metal-binding</keyword>
<dbReference type="EC" id="1.6.5.11" evidence="7"/>
<name>A0ABR6Y5S7_9BURK</name>
<dbReference type="NCBIfam" id="TIGR01958">
    <property type="entry name" value="nuoE_fam"/>
    <property type="match status" value="1"/>
</dbReference>
<evidence type="ECO:0000256" key="6">
    <source>
        <dbReference type="ARBA" id="ARBA00034078"/>
    </source>
</evidence>
<accession>A0ABR6Y5S7</accession>
<dbReference type="NCBIfam" id="NF005723">
    <property type="entry name" value="PRK07539.1-3"/>
    <property type="match status" value="1"/>
</dbReference>
<dbReference type="PANTHER" id="PTHR10371:SF3">
    <property type="entry name" value="NADH DEHYDROGENASE [UBIQUINONE] FLAVOPROTEIN 2, MITOCHONDRIAL"/>
    <property type="match status" value="1"/>
</dbReference>
<evidence type="ECO:0000256" key="2">
    <source>
        <dbReference type="ARBA" id="ARBA00022714"/>
    </source>
</evidence>
<comment type="caution">
    <text evidence="7">The sequence shown here is derived from an EMBL/GenBank/DDBJ whole genome shotgun (WGS) entry which is preliminary data.</text>
</comment>
<dbReference type="EMBL" id="JACOGA010000001">
    <property type="protein sequence ID" value="MBC3871979.1"/>
    <property type="molecule type" value="Genomic_DNA"/>
</dbReference>
<keyword evidence="2" id="KW-0001">2Fe-2S</keyword>
<evidence type="ECO:0000256" key="1">
    <source>
        <dbReference type="ARBA" id="ARBA00010643"/>
    </source>
</evidence>
<evidence type="ECO:0000313" key="7">
    <source>
        <dbReference type="EMBL" id="MBC3871979.1"/>
    </source>
</evidence>
<dbReference type="Pfam" id="PF01257">
    <property type="entry name" value="2Fe-2S_thioredx"/>
    <property type="match status" value="1"/>
</dbReference>
<evidence type="ECO:0000256" key="5">
    <source>
        <dbReference type="ARBA" id="ARBA00023014"/>
    </source>
</evidence>
<evidence type="ECO:0000256" key="4">
    <source>
        <dbReference type="ARBA" id="ARBA00023004"/>
    </source>
</evidence>
<organism evidence="7 8">
    <name type="scientific">Undibacterium flavidum</name>
    <dbReference type="NCBI Taxonomy" id="2762297"/>
    <lineage>
        <taxon>Bacteria</taxon>
        <taxon>Pseudomonadati</taxon>
        <taxon>Pseudomonadota</taxon>
        <taxon>Betaproteobacteria</taxon>
        <taxon>Burkholderiales</taxon>
        <taxon>Oxalobacteraceae</taxon>
        <taxon>Undibacterium</taxon>
    </lineage>
</organism>
<dbReference type="InterPro" id="IPR036249">
    <property type="entry name" value="Thioredoxin-like_sf"/>
</dbReference>
<dbReference type="InterPro" id="IPR042128">
    <property type="entry name" value="NuoE_dom"/>
</dbReference>
<keyword evidence="4" id="KW-0408">Iron</keyword>
<dbReference type="PROSITE" id="PS01099">
    <property type="entry name" value="COMPLEX1_24K"/>
    <property type="match status" value="1"/>
</dbReference>
<comment type="cofactor">
    <cofactor evidence="6">
        <name>[2Fe-2S] cluster</name>
        <dbReference type="ChEBI" id="CHEBI:190135"/>
    </cofactor>
</comment>
<sequence length="165" mass="17962">MVLSEQALKKIDRELAKFPADQRQSAVMAALAIAQDETSWLSPEVLQFVADYIGMPAVAVQEVATFYNMYNTKPVGKHKITVCTNLPCALSGGERAAHHLKQKLGLDYKETSADGQFTLMEGECMGACGDAPVLLVNNKRMCSFMSNDKIDALVTELSQTTEAGK</sequence>
<dbReference type="PANTHER" id="PTHR10371">
    <property type="entry name" value="NADH DEHYDROGENASE UBIQUINONE FLAVOPROTEIN 2, MITOCHONDRIAL"/>
    <property type="match status" value="1"/>
</dbReference>
<gene>
    <name evidence="7" type="primary">nuoE</name>
    <name evidence="7" type="ORF">H8K55_00135</name>
</gene>
<dbReference type="GO" id="GO:0016491">
    <property type="term" value="F:oxidoreductase activity"/>
    <property type="evidence" value="ECO:0007669"/>
    <property type="project" value="UniProtKB-KW"/>
</dbReference>
<dbReference type="Proteomes" id="UP000624279">
    <property type="component" value="Unassembled WGS sequence"/>
</dbReference>
<keyword evidence="5" id="KW-0411">Iron-sulfur</keyword>
<evidence type="ECO:0000256" key="3">
    <source>
        <dbReference type="ARBA" id="ARBA00022723"/>
    </source>
</evidence>
<dbReference type="PIRSF" id="PIRSF000216">
    <property type="entry name" value="NADH_DH_24kDa"/>
    <property type="match status" value="1"/>
</dbReference>
<evidence type="ECO:0000313" key="8">
    <source>
        <dbReference type="Proteomes" id="UP000624279"/>
    </source>
</evidence>
<keyword evidence="7" id="KW-0560">Oxidoreductase</keyword>